<reference evidence="2 3" key="1">
    <citation type="submission" date="2024-02" db="EMBL/GenBank/DDBJ databases">
        <title>Seven novel Bacillus-like species.</title>
        <authorList>
            <person name="Liu G."/>
        </authorList>
    </citation>
    <scope>NUCLEOTIDE SEQUENCE [LARGE SCALE GENOMIC DNA]</scope>
    <source>
        <strain evidence="2 3">FJAT-53654</strain>
    </source>
</reference>
<protein>
    <recommendedName>
        <fullName evidence="4">Lipoprotein</fullName>
    </recommendedName>
</protein>
<feature type="transmembrane region" description="Helical" evidence="1">
    <location>
        <begin position="22"/>
        <end position="42"/>
    </location>
</feature>
<dbReference type="EMBL" id="CP147403">
    <property type="protein sequence ID" value="WXB89936.1"/>
    <property type="molecule type" value="Genomic_DNA"/>
</dbReference>
<keyword evidence="1" id="KW-0472">Membrane</keyword>
<organism evidence="2 3">
    <name type="scientific">Metabacillus rhizosphaerae</name>
    <dbReference type="NCBI Taxonomy" id="3117747"/>
    <lineage>
        <taxon>Bacteria</taxon>
        <taxon>Bacillati</taxon>
        <taxon>Bacillota</taxon>
        <taxon>Bacilli</taxon>
        <taxon>Bacillales</taxon>
        <taxon>Bacillaceae</taxon>
        <taxon>Metabacillus</taxon>
    </lineage>
</organism>
<accession>A0ABZ2MWZ8</accession>
<sequence length="198" mass="22963">MDKGERIVNFNKMVSLTSTRHILIRNVFLISISLLIILLMTGCQQKNDDFQLFIFKNLQEETKKQIRTIINDNSRRDQPIDIEFHNPMPEKLIVEFVDHSGDLILMEKELLSSIFDPVGLHALDEIKITNDKNDLKEYQLKDEEGNIHLYALPIPLESPLLKELNYNDSAEMVGIIPKYTNYQDEAYSILSELVNTNN</sequence>
<keyword evidence="3" id="KW-1185">Reference proteome</keyword>
<evidence type="ECO:0000313" key="3">
    <source>
        <dbReference type="Proteomes" id="UP001368328"/>
    </source>
</evidence>
<keyword evidence="1" id="KW-0812">Transmembrane</keyword>
<dbReference type="Proteomes" id="UP001368328">
    <property type="component" value="Chromosome"/>
</dbReference>
<dbReference type="RefSeq" id="WP_338788405.1">
    <property type="nucleotide sequence ID" value="NZ_CP147403.1"/>
</dbReference>
<evidence type="ECO:0008006" key="4">
    <source>
        <dbReference type="Google" id="ProtNLM"/>
    </source>
</evidence>
<keyword evidence="1" id="KW-1133">Transmembrane helix</keyword>
<proteinExistence type="predicted"/>
<gene>
    <name evidence="2" type="ORF">WCV66_06905</name>
</gene>
<name>A0ABZ2MWZ8_9BACI</name>
<evidence type="ECO:0000313" key="2">
    <source>
        <dbReference type="EMBL" id="WXB89936.1"/>
    </source>
</evidence>
<evidence type="ECO:0000256" key="1">
    <source>
        <dbReference type="SAM" id="Phobius"/>
    </source>
</evidence>